<reference evidence="2 3" key="1">
    <citation type="submission" date="2021-06" db="EMBL/GenBank/DDBJ databases">
        <authorList>
            <person name="Palmer J.M."/>
        </authorList>
    </citation>
    <scope>NUCLEOTIDE SEQUENCE [LARGE SCALE GENOMIC DNA]</scope>
    <source>
        <strain evidence="2 3">GA_2019</strain>
        <tissue evidence="2">Muscle</tissue>
    </source>
</reference>
<sequence>IQTDPCMKSLSFCLQSLLETHDSVASKTYETPPPSPCSFMDAALNNQPVPPDAVRMVGIRKVSGEHLVRTHRYNSCQ</sequence>
<feature type="domain" description="L27" evidence="1">
    <location>
        <begin position="14"/>
        <end position="34"/>
    </location>
</feature>
<evidence type="ECO:0000313" key="3">
    <source>
        <dbReference type="Proteomes" id="UP001476798"/>
    </source>
</evidence>
<protein>
    <submittedName>
        <fullName evidence="2">MAGUK p55 subfamily member 2</fullName>
    </submittedName>
</protein>
<organism evidence="2 3">
    <name type="scientific">Goodea atripinnis</name>
    <dbReference type="NCBI Taxonomy" id="208336"/>
    <lineage>
        <taxon>Eukaryota</taxon>
        <taxon>Metazoa</taxon>
        <taxon>Chordata</taxon>
        <taxon>Craniata</taxon>
        <taxon>Vertebrata</taxon>
        <taxon>Euteleostomi</taxon>
        <taxon>Actinopterygii</taxon>
        <taxon>Neopterygii</taxon>
        <taxon>Teleostei</taxon>
        <taxon>Neoteleostei</taxon>
        <taxon>Acanthomorphata</taxon>
        <taxon>Ovalentaria</taxon>
        <taxon>Atherinomorphae</taxon>
        <taxon>Cyprinodontiformes</taxon>
        <taxon>Goodeidae</taxon>
        <taxon>Goodea</taxon>
    </lineage>
</organism>
<accession>A0ABV0MX43</accession>
<comment type="caution">
    <text evidence="2">The sequence shown here is derived from an EMBL/GenBank/DDBJ whole genome shotgun (WGS) entry which is preliminary data.</text>
</comment>
<dbReference type="EMBL" id="JAHRIO010016505">
    <property type="protein sequence ID" value="MEQ2163699.1"/>
    <property type="molecule type" value="Genomic_DNA"/>
</dbReference>
<feature type="non-terminal residue" evidence="2">
    <location>
        <position position="1"/>
    </location>
</feature>
<dbReference type="InterPro" id="IPR014775">
    <property type="entry name" value="L27_C"/>
</dbReference>
<dbReference type="Pfam" id="PF02828">
    <property type="entry name" value="L27"/>
    <property type="match status" value="1"/>
</dbReference>
<dbReference type="Proteomes" id="UP001476798">
    <property type="component" value="Unassembled WGS sequence"/>
</dbReference>
<keyword evidence="3" id="KW-1185">Reference proteome</keyword>
<evidence type="ECO:0000259" key="1">
    <source>
        <dbReference type="Pfam" id="PF02828"/>
    </source>
</evidence>
<proteinExistence type="predicted"/>
<gene>
    <name evidence="2" type="primary">MPP2_1</name>
    <name evidence="2" type="ORF">GOODEAATRI_032956</name>
</gene>
<name>A0ABV0MX43_9TELE</name>
<evidence type="ECO:0000313" key="2">
    <source>
        <dbReference type="EMBL" id="MEQ2163699.1"/>
    </source>
</evidence>